<gene>
    <name evidence="3" type="ORF">OIDMADRAFT_144064</name>
</gene>
<keyword evidence="2" id="KW-0732">Signal</keyword>
<accession>A0A0C3H3V4</accession>
<organism evidence="3 4">
    <name type="scientific">Oidiodendron maius (strain Zn)</name>
    <dbReference type="NCBI Taxonomy" id="913774"/>
    <lineage>
        <taxon>Eukaryota</taxon>
        <taxon>Fungi</taxon>
        <taxon>Dikarya</taxon>
        <taxon>Ascomycota</taxon>
        <taxon>Pezizomycotina</taxon>
        <taxon>Leotiomycetes</taxon>
        <taxon>Leotiomycetes incertae sedis</taxon>
        <taxon>Myxotrichaceae</taxon>
        <taxon>Oidiodendron</taxon>
    </lineage>
</organism>
<feature type="signal peptide" evidence="2">
    <location>
        <begin position="1"/>
        <end position="17"/>
    </location>
</feature>
<reference evidence="4" key="2">
    <citation type="submission" date="2015-01" db="EMBL/GenBank/DDBJ databases">
        <title>Evolutionary Origins and Diversification of the Mycorrhizal Mutualists.</title>
        <authorList>
            <consortium name="DOE Joint Genome Institute"/>
            <consortium name="Mycorrhizal Genomics Consortium"/>
            <person name="Kohler A."/>
            <person name="Kuo A."/>
            <person name="Nagy L.G."/>
            <person name="Floudas D."/>
            <person name="Copeland A."/>
            <person name="Barry K.W."/>
            <person name="Cichocki N."/>
            <person name="Veneault-Fourrey C."/>
            <person name="LaButti K."/>
            <person name="Lindquist E.A."/>
            <person name="Lipzen A."/>
            <person name="Lundell T."/>
            <person name="Morin E."/>
            <person name="Murat C."/>
            <person name="Riley R."/>
            <person name="Ohm R."/>
            <person name="Sun H."/>
            <person name="Tunlid A."/>
            <person name="Henrissat B."/>
            <person name="Grigoriev I.V."/>
            <person name="Hibbett D.S."/>
            <person name="Martin F."/>
        </authorList>
    </citation>
    <scope>NUCLEOTIDE SEQUENCE [LARGE SCALE GENOMIC DNA]</scope>
    <source>
        <strain evidence="4">Zn</strain>
    </source>
</reference>
<dbReference type="Proteomes" id="UP000054321">
    <property type="component" value="Unassembled WGS sequence"/>
</dbReference>
<dbReference type="AlphaFoldDB" id="A0A0C3H3V4"/>
<keyword evidence="4" id="KW-1185">Reference proteome</keyword>
<evidence type="ECO:0000313" key="3">
    <source>
        <dbReference type="EMBL" id="KIN02886.1"/>
    </source>
</evidence>
<feature type="compositionally biased region" description="Low complexity" evidence="1">
    <location>
        <begin position="207"/>
        <end position="286"/>
    </location>
</feature>
<dbReference type="EMBL" id="KN832874">
    <property type="protein sequence ID" value="KIN02886.1"/>
    <property type="molecule type" value="Genomic_DNA"/>
</dbReference>
<dbReference type="InParanoid" id="A0A0C3H3V4"/>
<name>A0A0C3H3V4_OIDMZ</name>
<sequence>MLTLAVQVSFLLAIVTASKLSLPLQARLDDCPPYLQTGWSERVCGDICLPVGQFCCGNIPSSPLLYACPIGTVCNNPNIGNNNYLGRCCEGRNNPPIGAIDNCQEVPQFPSTSYIPGTVTAPNPSPSSTACGAEAIAEGYGYRDCGDICLDVGHICCGFIQGTNQAWSCEVGQTCLYPGSANIDPGSCVYASGYIVPGKIFVASNTTVTSSRPSTTSTRTISSSTPTTTSSSGLTTSSTGGSSESASITAQSSSSSTTSQLPISTASRVATGSSSLGTVTSSPSSPAFTGAATRHSPIENSVIYALGGLIVVLI</sequence>
<proteinExistence type="predicted"/>
<evidence type="ECO:0000313" key="4">
    <source>
        <dbReference type="Proteomes" id="UP000054321"/>
    </source>
</evidence>
<evidence type="ECO:0000256" key="1">
    <source>
        <dbReference type="SAM" id="MobiDB-lite"/>
    </source>
</evidence>
<dbReference type="HOGENOM" id="CLU_885953_0_0_1"/>
<feature type="region of interest" description="Disordered" evidence="1">
    <location>
        <begin position="207"/>
        <end position="292"/>
    </location>
</feature>
<evidence type="ECO:0000256" key="2">
    <source>
        <dbReference type="SAM" id="SignalP"/>
    </source>
</evidence>
<feature type="chain" id="PRO_5002165206" evidence="2">
    <location>
        <begin position="18"/>
        <end position="314"/>
    </location>
</feature>
<protein>
    <submittedName>
        <fullName evidence="3">Uncharacterized protein</fullName>
    </submittedName>
</protein>
<reference evidence="3 4" key="1">
    <citation type="submission" date="2014-04" db="EMBL/GenBank/DDBJ databases">
        <authorList>
            <consortium name="DOE Joint Genome Institute"/>
            <person name="Kuo A."/>
            <person name="Martino E."/>
            <person name="Perotto S."/>
            <person name="Kohler A."/>
            <person name="Nagy L.G."/>
            <person name="Floudas D."/>
            <person name="Copeland A."/>
            <person name="Barry K.W."/>
            <person name="Cichocki N."/>
            <person name="Veneault-Fourrey C."/>
            <person name="LaButti K."/>
            <person name="Lindquist E.A."/>
            <person name="Lipzen A."/>
            <person name="Lundell T."/>
            <person name="Morin E."/>
            <person name="Murat C."/>
            <person name="Sun H."/>
            <person name="Tunlid A."/>
            <person name="Henrissat B."/>
            <person name="Grigoriev I.V."/>
            <person name="Hibbett D.S."/>
            <person name="Martin F."/>
            <person name="Nordberg H.P."/>
            <person name="Cantor M.N."/>
            <person name="Hua S.X."/>
        </authorList>
    </citation>
    <scope>NUCLEOTIDE SEQUENCE [LARGE SCALE GENOMIC DNA]</scope>
    <source>
        <strain evidence="3 4">Zn</strain>
    </source>
</reference>
<dbReference type="OrthoDB" id="3598915at2759"/>